<proteinExistence type="predicted"/>
<dbReference type="Proteomes" id="UP000320585">
    <property type="component" value="Chromosome"/>
</dbReference>
<dbReference type="EMBL" id="AP019697">
    <property type="protein sequence ID" value="BBK25573.1"/>
    <property type="molecule type" value="Genomic_DNA"/>
</dbReference>
<protein>
    <recommendedName>
        <fullName evidence="3">B3/B4 tRNA-binding domain-containing protein</fullName>
    </recommendedName>
</protein>
<dbReference type="GeneID" id="92716734"/>
<dbReference type="OrthoDB" id="276580at2"/>
<name>A0A8D4UV57_9FIRM</name>
<evidence type="ECO:0008006" key="3">
    <source>
        <dbReference type="Google" id="ProtNLM"/>
    </source>
</evidence>
<evidence type="ECO:0000313" key="2">
    <source>
        <dbReference type="Proteomes" id="UP000320585"/>
    </source>
</evidence>
<accession>A0A8D4UV57</accession>
<evidence type="ECO:0000313" key="1">
    <source>
        <dbReference type="EMBL" id="BBK25573.1"/>
    </source>
</evidence>
<dbReference type="RefSeq" id="WP_022383232.1">
    <property type="nucleotide sequence ID" value="NZ_AP019697.1"/>
</dbReference>
<gene>
    <name evidence="1" type="ORF">Dia5BBH33_15080</name>
</gene>
<keyword evidence="2" id="KW-1185">Reference proteome</keyword>
<organism evidence="1 2">
    <name type="scientific">Dialister hominis</name>
    <dbReference type="NCBI Taxonomy" id="2582419"/>
    <lineage>
        <taxon>Bacteria</taxon>
        <taxon>Bacillati</taxon>
        <taxon>Bacillota</taxon>
        <taxon>Negativicutes</taxon>
        <taxon>Veillonellales</taxon>
        <taxon>Veillonellaceae</taxon>
        <taxon>Dialister</taxon>
    </lineage>
</organism>
<dbReference type="KEGG" id="dho:Dia5BBH33_15080"/>
<reference evidence="2" key="1">
    <citation type="submission" date="2019-05" db="EMBL/GenBank/DDBJ databases">
        <title>Complete genome sequencing of Dialister sp. strain 5BBH33.</title>
        <authorList>
            <person name="Sakamoto M."/>
            <person name="Murakami T."/>
            <person name="Mori H."/>
        </authorList>
    </citation>
    <scope>NUCLEOTIDE SEQUENCE [LARGE SCALE GENOMIC DNA]</scope>
    <source>
        <strain evidence="2">5BBH33</strain>
    </source>
</reference>
<dbReference type="AlphaFoldDB" id="A0A8D4UV57"/>
<sequence length="244" mass="26944">MKVTADDRLFEEIPGLCIGIIALRAADNRGLNREAELFRRRCCTEANLLLKMNPGMADGDIASYQKAFETLGEEGKSSALETVIREYKKGLGIAEEEETDDDIEILTAPKQASMDELAGSDILPRVNPVMDMVRGGMLKFHVDIHAYDMGRNDDVLRIERTENGARVTLGDKVSENAWLTDGEEAGAVNEDSENILVLITGFGESRKKVAVARNELARRLKSAFDRSVEVGWIEASPHEFTSAI</sequence>